<dbReference type="SUPFAM" id="SSF51161">
    <property type="entry name" value="Trimeric LpxA-like enzymes"/>
    <property type="match status" value="1"/>
</dbReference>
<dbReference type="GO" id="GO:0043886">
    <property type="term" value="F:structural constituent of carboxysome shell"/>
    <property type="evidence" value="ECO:0007669"/>
    <property type="project" value="UniProtKB-ARBA"/>
</dbReference>
<evidence type="ECO:0000256" key="2">
    <source>
        <dbReference type="ARBA" id="ARBA00022679"/>
    </source>
</evidence>
<dbReference type="GO" id="GO:0008374">
    <property type="term" value="F:O-acyltransferase activity"/>
    <property type="evidence" value="ECO:0007669"/>
    <property type="project" value="TreeGrafter"/>
</dbReference>
<dbReference type="SMART" id="SM01266">
    <property type="entry name" value="Mac"/>
    <property type="match status" value="1"/>
</dbReference>
<dbReference type="AlphaFoldDB" id="A0A1E5QJX6"/>
<gene>
    <name evidence="4" type="ORF">BH720_11710</name>
</gene>
<name>A0A1E5QJX6_9CYAN</name>
<dbReference type="CDD" id="cd03357">
    <property type="entry name" value="LbH_MAT_GAT"/>
    <property type="match status" value="1"/>
</dbReference>
<dbReference type="Gene3D" id="2.160.10.10">
    <property type="entry name" value="Hexapeptide repeat proteins"/>
    <property type="match status" value="1"/>
</dbReference>
<comment type="similarity">
    <text evidence="1">Belongs to the transferase hexapeptide repeat family.</text>
</comment>
<evidence type="ECO:0000259" key="3">
    <source>
        <dbReference type="SMART" id="SM01266"/>
    </source>
</evidence>
<dbReference type="STRING" id="1781255.BH720_11710"/>
<feature type="domain" description="Maltose/galactoside acetyltransferase" evidence="3">
    <location>
        <begin position="9"/>
        <end position="63"/>
    </location>
</feature>
<dbReference type="InterPro" id="IPR011004">
    <property type="entry name" value="Trimer_LpxA-like_sf"/>
</dbReference>
<dbReference type="InterPro" id="IPR024688">
    <property type="entry name" value="Mac_dom"/>
</dbReference>
<comment type="caution">
    <text evidence="4">The sequence shown here is derived from an EMBL/GenBank/DDBJ whole genome shotgun (WGS) entry which is preliminary data.</text>
</comment>
<dbReference type="InterPro" id="IPR051159">
    <property type="entry name" value="Hexapeptide_acetyltransf"/>
</dbReference>
<dbReference type="PANTHER" id="PTHR23416:SF23">
    <property type="entry name" value="ACETYLTRANSFERASE C18B11.09C-RELATED"/>
    <property type="match status" value="1"/>
</dbReference>
<keyword evidence="2" id="KW-0808">Transferase</keyword>
<proteinExistence type="inferred from homology"/>
<evidence type="ECO:0000256" key="1">
    <source>
        <dbReference type="ARBA" id="ARBA00007274"/>
    </source>
</evidence>
<sequence length="190" mass="21508">MSELSKTEKEKMLAGELYFAADPELVGLRKNAARLTRLYNATTEEEGDLRSRLLQELFGTLGEKATIEPPFRCDYGLNIHSGDRLYLNYNCIILDCCEVRIGNDVMLGPNVQLYTAYHPTDPHIRLMGLELAAPIEIGDNVSSPRISRLTLWLWEILVELSGNSTQKALKPVFGQQPHRTDRFHQSLTFA</sequence>
<dbReference type="EMBL" id="MJGC01000057">
    <property type="protein sequence ID" value="OEJ74999.1"/>
    <property type="molecule type" value="Genomic_DNA"/>
</dbReference>
<dbReference type="GO" id="GO:0016407">
    <property type="term" value="F:acetyltransferase activity"/>
    <property type="evidence" value="ECO:0007669"/>
    <property type="project" value="InterPro"/>
</dbReference>
<organism evidence="4">
    <name type="scientific">Desertifilum tharense IPPAS B-1220</name>
    <dbReference type="NCBI Taxonomy" id="1781255"/>
    <lineage>
        <taxon>Bacteria</taxon>
        <taxon>Bacillati</taxon>
        <taxon>Cyanobacteriota</taxon>
        <taxon>Cyanophyceae</taxon>
        <taxon>Desertifilales</taxon>
        <taxon>Desertifilaceae</taxon>
        <taxon>Desertifilum</taxon>
    </lineage>
</organism>
<evidence type="ECO:0000313" key="4">
    <source>
        <dbReference type="EMBL" id="OEJ74999.1"/>
    </source>
</evidence>
<dbReference type="PANTHER" id="PTHR23416">
    <property type="entry name" value="SIALIC ACID SYNTHASE-RELATED"/>
    <property type="match status" value="1"/>
</dbReference>
<protein>
    <recommendedName>
        <fullName evidence="3">Maltose/galactoside acetyltransferase domain-containing protein</fullName>
    </recommendedName>
</protein>
<dbReference type="GO" id="GO:0031470">
    <property type="term" value="C:carboxysome"/>
    <property type="evidence" value="ECO:0007669"/>
    <property type="project" value="UniProtKB-ARBA"/>
</dbReference>
<dbReference type="GO" id="GO:0005829">
    <property type="term" value="C:cytosol"/>
    <property type="evidence" value="ECO:0007669"/>
    <property type="project" value="TreeGrafter"/>
</dbReference>
<accession>A0A1E5QJX6</accession>
<reference evidence="4" key="1">
    <citation type="submission" date="2016-09" db="EMBL/GenBank/DDBJ databases">
        <title>Draft genome of thermotolerant cyanobacterium Desertifilum sp. strain IPPAS B-1220.</title>
        <authorList>
            <person name="Sinetova M.A."/>
            <person name="Bolakhan K."/>
            <person name="Zayadan B.K."/>
            <person name="Mironov K.S."/>
            <person name="Ustinova V."/>
            <person name="Kupriyanova E.V."/>
            <person name="Sidorov R.A."/>
            <person name="Skrypnik A.N."/>
            <person name="Gogoleva N.E."/>
            <person name="Gogolev Y.V."/>
            <person name="Los D.A."/>
        </authorList>
    </citation>
    <scope>NUCLEOTIDE SEQUENCE [LARGE SCALE GENOMIC DNA]</scope>
    <source>
        <strain evidence="4">IPPAS B-1220</strain>
    </source>
</reference>
<dbReference type="Pfam" id="PF12464">
    <property type="entry name" value="Mac"/>
    <property type="match status" value="1"/>
</dbReference>